<evidence type="ECO:0000256" key="9">
    <source>
        <dbReference type="ARBA" id="ARBA00023136"/>
    </source>
</evidence>
<evidence type="ECO:0000256" key="8">
    <source>
        <dbReference type="ARBA" id="ARBA00023098"/>
    </source>
</evidence>
<keyword evidence="10 11" id="KW-0275">Fatty acid biosynthesis</keyword>
<dbReference type="AlphaFoldDB" id="A0A7E4UZS2"/>
<comment type="similarity">
    <text evidence="11">Belongs to the ELO family.</text>
</comment>
<evidence type="ECO:0000256" key="6">
    <source>
        <dbReference type="ARBA" id="ARBA00022832"/>
    </source>
</evidence>
<dbReference type="GO" id="GO:0030148">
    <property type="term" value="P:sphingolipid biosynthetic process"/>
    <property type="evidence" value="ECO:0007669"/>
    <property type="project" value="TreeGrafter"/>
</dbReference>
<evidence type="ECO:0000256" key="7">
    <source>
        <dbReference type="ARBA" id="ARBA00022989"/>
    </source>
</evidence>
<evidence type="ECO:0000256" key="4">
    <source>
        <dbReference type="ARBA" id="ARBA00022679"/>
    </source>
</evidence>
<dbReference type="PANTHER" id="PTHR11157:SF17">
    <property type="entry name" value="ELONGATION OF VERY LONG CHAIN FATTY ACIDS PROTEIN 6"/>
    <property type="match status" value="1"/>
</dbReference>
<keyword evidence="7 11" id="KW-1133">Transmembrane helix</keyword>
<keyword evidence="9 11" id="KW-0472">Membrane</keyword>
<keyword evidence="3 11" id="KW-0444">Lipid biosynthesis</keyword>
<evidence type="ECO:0000256" key="11">
    <source>
        <dbReference type="RuleBase" id="RU361115"/>
    </source>
</evidence>
<evidence type="ECO:0000256" key="5">
    <source>
        <dbReference type="ARBA" id="ARBA00022692"/>
    </source>
</evidence>
<dbReference type="Pfam" id="PF01151">
    <property type="entry name" value="ELO"/>
    <property type="match status" value="1"/>
</dbReference>
<dbReference type="EC" id="2.3.1.199" evidence="11"/>
<evidence type="ECO:0000313" key="13">
    <source>
        <dbReference type="WBParaSite" id="Pan_g14790.t1"/>
    </source>
</evidence>
<keyword evidence="4 11" id="KW-0808">Transferase</keyword>
<sequence>MVDVLRSLETLFERNVTHLPAGNLLHEYKHENVFSWEQNLDHAAITRQMQNYWHWTVYIGIGYLLTARWLVGVMADRKPINLRTILFLWNFGLAVFSIMGAYRTTEEFYDTLFNHGFYKSCCFGFDPSSVAAHWFLFFAISKIVELGDTIFLILRKRPLSVLHCWHHFSVMIYTFHSGAEYLAAGRWFMWMNFIAHSVMYTYFAITSLGIRVPRHIAQCVTIVQIAQMVVGVSIGLSVLVLKNYYKYPCQQTDANLYLSFVIYVSYMILFINFFINAYCQKRPISTAPSKRTDKKLKSK</sequence>
<keyword evidence="5 11" id="KW-0812">Transmembrane</keyword>
<dbReference type="PANTHER" id="PTHR11157">
    <property type="entry name" value="FATTY ACID ACYL TRANSFERASE-RELATED"/>
    <property type="match status" value="1"/>
</dbReference>
<keyword evidence="6 11" id="KW-0276">Fatty acid metabolism</keyword>
<evidence type="ECO:0000256" key="3">
    <source>
        <dbReference type="ARBA" id="ARBA00022516"/>
    </source>
</evidence>
<comment type="subcellular location">
    <subcellularLocation>
        <location evidence="1">Membrane</location>
        <topology evidence="1">Multi-pass membrane protein</topology>
    </subcellularLocation>
</comment>
<dbReference type="InterPro" id="IPR002076">
    <property type="entry name" value="ELO_fam"/>
</dbReference>
<feature type="transmembrane region" description="Helical" evidence="11">
    <location>
        <begin position="222"/>
        <end position="244"/>
    </location>
</feature>
<feature type="transmembrane region" description="Helical" evidence="11">
    <location>
        <begin position="134"/>
        <end position="154"/>
    </location>
</feature>
<dbReference type="Proteomes" id="UP000492821">
    <property type="component" value="Unassembled WGS sequence"/>
</dbReference>
<comment type="catalytic activity">
    <reaction evidence="11">
        <text>a very-long-chain acyl-CoA + malonyl-CoA + H(+) = a very-long-chain 3-oxoacyl-CoA + CO2 + CoA</text>
        <dbReference type="Rhea" id="RHEA:32727"/>
        <dbReference type="ChEBI" id="CHEBI:15378"/>
        <dbReference type="ChEBI" id="CHEBI:16526"/>
        <dbReference type="ChEBI" id="CHEBI:57287"/>
        <dbReference type="ChEBI" id="CHEBI:57384"/>
        <dbReference type="ChEBI" id="CHEBI:90725"/>
        <dbReference type="ChEBI" id="CHEBI:90736"/>
        <dbReference type="EC" id="2.3.1.199"/>
    </reaction>
</comment>
<keyword evidence="8 11" id="KW-0443">Lipid metabolism</keyword>
<feature type="transmembrane region" description="Helical" evidence="11">
    <location>
        <begin position="256"/>
        <end position="275"/>
    </location>
</feature>
<feature type="transmembrane region" description="Helical" evidence="11">
    <location>
        <begin position="166"/>
        <end position="184"/>
    </location>
</feature>
<accession>A0A7E4UZS2</accession>
<evidence type="ECO:0000256" key="2">
    <source>
        <dbReference type="ARBA" id="ARBA00005194"/>
    </source>
</evidence>
<reference evidence="13" key="2">
    <citation type="submission" date="2020-10" db="UniProtKB">
        <authorList>
            <consortium name="WormBaseParasite"/>
        </authorList>
    </citation>
    <scope>IDENTIFICATION</scope>
</reference>
<protein>
    <recommendedName>
        <fullName evidence="11">Elongation of very long chain fatty acids protein</fullName>
        <ecNumber evidence="11">2.3.1.199</ecNumber>
    </recommendedName>
    <alternativeName>
        <fullName evidence="11">Very-long-chain 3-oxoacyl-CoA synthase</fullName>
    </alternativeName>
</protein>
<comment type="pathway">
    <text evidence="2">Lipid metabolism; fatty acid biosynthesis.</text>
</comment>
<evidence type="ECO:0000256" key="1">
    <source>
        <dbReference type="ARBA" id="ARBA00004141"/>
    </source>
</evidence>
<dbReference type="GO" id="GO:0019367">
    <property type="term" value="P:fatty acid elongation, saturated fatty acid"/>
    <property type="evidence" value="ECO:0007669"/>
    <property type="project" value="TreeGrafter"/>
</dbReference>
<keyword evidence="12" id="KW-1185">Reference proteome</keyword>
<proteinExistence type="inferred from homology"/>
<dbReference type="GO" id="GO:0042761">
    <property type="term" value="P:very long-chain fatty acid biosynthetic process"/>
    <property type="evidence" value="ECO:0007669"/>
    <property type="project" value="TreeGrafter"/>
</dbReference>
<feature type="transmembrane region" description="Helical" evidence="11">
    <location>
        <begin position="190"/>
        <end position="210"/>
    </location>
</feature>
<reference evidence="12" key="1">
    <citation type="journal article" date="2013" name="Genetics">
        <title>The draft genome and transcriptome of Panagrellus redivivus are shaped by the harsh demands of a free-living lifestyle.</title>
        <authorList>
            <person name="Srinivasan J."/>
            <person name="Dillman A.R."/>
            <person name="Macchietto M.G."/>
            <person name="Heikkinen L."/>
            <person name="Lakso M."/>
            <person name="Fracchia K.M."/>
            <person name="Antoshechkin I."/>
            <person name="Mortazavi A."/>
            <person name="Wong G."/>
            <person name="Sternberg P.W."/>
        </authorList>
    </citation>
    <scope>NUCLEOTIDE SEQUENCE [LARGE SCALE GENOMIC DNA]</scope>
    <source>
        <strain evidence="12">MT8872</strain>
    </source>
</reference>
<feature type="transmembrane region" description="Helical" evidence="11">
    <location>
        <begin position="52"/>
        <end position="71"/>
    </location>
</feature>
<evidence type="ECO:0000313" key="12">
    <source>
        <dbReference type="Proteomes" id="UP000492821"/>
    </source>
</evidence>
<name>A0A7E4UZS2_PANRE</name>
<evidence type="ECO:0000256" key="10">
    <source>
        <dbReference type="ARBA" id="ARBA00023160"/>
    </source>
</evidence>
<dbReference type="WBParaSite" id="Pan_g14790.t1">
    <property type="protein sequence ID" value="Pan_g14790.t1"/>
    <property type="gene ID" value="Pan_g14790"/>
</dbReference>
<organism evidence="12 13">
    <name type="scientific">Panagrellus redivivus</name>
    <name type="common">Microworm</name>
    <dbReference type="NCBI Taxonomy" id="6233"/>
    <lineage>
        <taxon>Eukaryota</taxon>
        <taxon>Metazoa</taxon>
        <taxon>Ecdysozoa</taxon>
        <taxon>Nematoda</taxon>
        <taxon>Chromadorea</taxon>
        <taxon>Rhabditida</taxon>
        <taxon>Tylenchina</taxon>
        <taxon>Panagrolaimomorpha</taxon>
        <taxon>Panagrolaimoidea</taxon>
        <taxon>Panagrolaimidae</taxon>
        <taxon>Panagrellus</taxon>
    </lineage>
</organism>
<dbReference type="GO" id="GO:0034625">
    <property type="term" value="P:fatty acid elongation, monounsaturated fatty acid"/>
    <property type="evidence" value="ECO:0007669"/>
    <property type="project" value="TreeGrafter"/>
</dbReference>
<feature type="transmembrane region" description="Helical" evidence="11">
    <location>
        <begin position="83"/>
        <end position="102"/>
    </location>
</feature>
<dbReference type="GO" id="GO:0034626">
    <property type="term" value="P:fatty acid elongation, polyunsaturated fatty acid"/>
    <property type="evidence" value="ECO:0007669"/>
    <property type="project" value="TreeGrafter"/>
</dbReference>
<dbReference type="UniPathway" id="UPA00094"/>
<dbReference type="GO" id="GO:0005789">
    <property type="term" value="C:endoplasmic reticulum membrane"/>
    <property type="evidence" value="ECO:0007669"/>
    <property type="project" value="TreeGrafter"/>
</dbReference>
<dbReference type="GO" id="GO:0009922">
    <property type="term" value="F:fatty acid elongase activity"/>
    <property type="evidence" value="ECO:0007669"/>
    <property type="project" value="UniProtKB-EC"/>
</dbReference>